<evidence type="ECO:0000313" key="11">
    <source>
        <dbReference type="EMBL" id="EPY54085.1"/>
    </source>
</evidence>
<evidence type="ECO:0000259" key="10">
    <source>
        <dbReference type="PROSITE" id="PS50011"/>
    </source>
</evidence>
<dbReference type="SMART" id="SM00220">
    <property type="entry name" value="S_TKc"/>
    <property type="match status" value="1"/>
</dbReference>
<gene>
    <name evidence="11" type="ORF">SPOG_03980</name>
</gene>
<feature type="region of interest" description="Disordered" evidence="9">
    <location>
        <begin position="106"/>
        <end position="148"/>
    </location>
</feature>
<dbReference type="EMBL" id="KE546988">
    <property type="protein sequence ID" value="EPY54085.1"/>
    <property type="molecule type" value="Genomic_DNA"/>
</dbReference>
<reference evidence="11 12" key="1">
    <citation type="journal article" date="2011" name="Science">
        <title>Comparative functional genomics of the fission yeasts.</title>
        <authorList>
            <person name="Rhind N."/>
            <person name="Chen Z."/>
            <person name="Yassour M."/>
            <person name="Thompson D.A."/>
            <person name="Haas B.J."/>
            <person name="Habib N."/>
            <person name="Wapinski I."/>
            <person name="Roy S."/>
            <person name="Lin M.F."/>
            <person name="Heiman D.I."/>
            <person name="Young S.K."/>
            <person name="Furuya K."/>
            <person name="Guo Y."/>
            <person name="Pidoux A."/>
            <person name="Chen H.M."/>
            <person name="Robbertse B."/>
            <person name="Goldberg J.M."/>
            <person name="Aoki K."/>
            <person name="Bayne E.H."/>
            <person name="Berlin A.M."/>
            <person name="Desjardins C.A."/>
            <person name="Dobbs E."/>
            <person name="Dukaj L."/>
            <person name="Fan L."/>
            <person name="FitzGerald M.G."/>
            <person name="French C."/>
            <person name="Gujja S."/>
            <person name="Hansen K."/>
            <person name="Keifenheim D."/>
            <person name="Levin J.Z."/>
            <person name="Mosher R.A."/>
            <person name="Mueller C.A."/>
            <person name="Pfiffner J."/>
            <person name="Priest M."/>
            <person name="Russ C."/>
            <person name="Smialowska A."/>
            <person name="Swoboda P."/>
            <person name="Sykes S.M."/>
            <person name="Vaughn M."/>
            <person name="Vengrova S."/>
            <person name="Yoder R."/>
            <person name="Zeng Q."/>
            <person name="Allshire R."/>
            <person name="Baulcombe D."/>
            <person name="Birren B.W."/>
            <person name="Brown W."/>
            <person name="Ekwall K."/>
            <person name="Kellis M."/>
            <person name="Leatherwood J."/>
            <person name="Levin H."/>
            <person name="Margalit H."/>
            <person name="Martienssen R."/>
            <person name="Nieduszynski C.A."/>
            <person name="Spatafora J.W."/>
            <person name="Friedman N."/>
            <person name="Dalgaard J.Z."/>
            <person name="Baumann P."/>
            <person name="Niki H."/>
            <person name="Regev A."/>
            <person name="Nusbaum C."/>
        </authorList>
    </citation>
    <scope>NUCLEOTIDE SEQUENCE [LARGE SCALE GENOMIC DNA]</scope>
    <source>
        <strain evidence="12">OY26 / ATCC MYA-4695 / CBS 11777 / NBRC 106824 / NRRL Y48691</strain>
    </source>
</reference>
<dbReference type="GeneID" id="25038295"/>
<dbReference type="EC" id="2.7.11.1" evidence="1"/>
<dbReference type="InterPro" id="IPR008271">
    <property type="entry name" value="Ser/Thr_kinase_AS"/>
</dbReference>
<dbReference type="eggNOG" id="KOG0590">
    <property type="taxonomic scope" value="Eukaryota"/>
</dbReference>
<sequence length="552" mass="62893">MTLATENRTERTYDFVTEGRDSNSGVEALPVVQTVSISSGRSLGHSQKLTRDCQLIQENSLDSHACYIGSPCNGLPFPTKDCDTHIDRDLGVNLSLLNLDPAQHVSSEDVSQVDSNQAISTSSSFSVDNEESSSTQGSSHIPRDSTDLCMMNSRRMNPYSRIYRRKAPSDPKHIPPQFHFKKPSKHFYNNIYSKMKLKMPVFPGIKREFLSSKKQNLSTTSTVPVTCYNHSSDLRRLYHYRTVGTKYKLVNRVKPTYKRKHRLVDNVLSTKYGKVGKLVGEGASGYVRLIHDPDGSCSHVAKVFRPPIDKKFLRRYVRFFIAEYSIASTLHHPNIVQVYDIIYAKHTIIQVLEYTPLDLFSFVVDGHCVTDKADQLFYQLLHGIYYMHSVGLAHRDIKLDNLMLDKNYNLKIIDFGTAFVFHYPLESTMIKAQGLVGSKPYVAPEVLSGKPYDPRAIDYWSCAVVYCCITNKKFPWRAPDESNKRFKTFLTQIKDPTLEIELINSLPENSRTAIKGMLDPDAEKRWDIAKVLNTSWMKETALSFNQSKQDKP</sequence>
<dbReference type="PROSITE" id="PS50011">
    <property type="entry name" value="PROTEIN_KINASE_DOM"/>
    <property type="match status" value="1"/>
</dbReference>
<evidence type="ECO:0000256" key="5">
    <source>
        <dbReference type="ARBA" id="ARBA00022777"/>
    </source>
</evidence>
<accession>S9W8E1</accession>
<evidence type="ECO:0000256" key="4">
    <source>
        <dbReference type="ARBA" id="ARBA00022741"/>
    </source>
</evidence>
<comment type="catalytic activity">
    <reaction evidence="7">
        <text>L-threonyl-[protein] + ATP = O-phospho-L-threonyl-[protein] + ADP + H(+)</text>
        <dbReference type="Rhea" id="RHEA:46608"/>
        <dbReference type="Rhea" id="RHEA-COMP:11060"/>
        <dbReference type="Rhea" id="RHEA-COMP:11605"/>
        <dbReference type="ChEBI" id="CHEBI:15378"/>
        <dbReference type="ChEBI" id="CHEBI:30013"/>
        <dbReference type="ChEBI" id="CHEBI:30616"/>
        <dbReference type="ChEBI" id="CHEBI:61977"/>
        <dbReference type="ChEBI" id="CHEBI:456216"/>
        <dbReference type="EC" id="2.7.11.1"/>
    </reaction>
</comment>
<feature type="compositionally biased region" description="Polar residues" evidence="9">
    <location>
        <begin position="106"/>
        <end position="119"/>
    </location>
</feature>
<dbReference type="InterPro" id="IPR000719">
    <property type="entry name" value="Prot_kinase_dom"/>
</dbReference>
<dbReference type="SUPFAM" id="SSF56112">
    <property type="entry name" value="Protein kinase-like (PK-like)"/>
    <property type="match status" value="1"/>
</dbReference>
<keyword evidence="12" id="KW-1185">Reference proteome</keyword>
<dbReference type="OMA" id="TAFVFHY"/>
<dbReference type="Proteomes" id="UP000015464">
    <property type="component" value="Unassembled WGS sequence"/>
</dbReference>
<dbReference type="GO" id="GO:0004674">
    <property type="term" value="F:protein serine/threonine kinase activity"/>
    <property type="evidence" value="ECO:0007669"/>
    <property type="project" value="UniProtKB-KW"/>
</dbReference>
<keyword evidence="6" id="KW-0067">ATP-binding</keyword>
<evidence type="ECO:0000256" key="1">
    <source>
        <dbReference type="ARBA" id="ARBA00012513"/>
    </source>
</evidence>
<dbReference type="PANTHER" id="PTHR24343:SF137">
    <property type="entry name" value="SERINE_THREONINE-PROTEIN KINASE HRK1"/>
    <property type="match status" value="1"/>
</dbReference>
<name>S9W8E1_SCHCR</name>
<dbReference type="RefSeq" id="XP_013021696.1">
    <property type="nucleotide sequence ID" value="XM_013166242.1"/>
</dbReference>
<dbReference type="STRING" id="653667.S9W8E1"/>
<dbReference type="Pfam" id="PF00069">
    <property type="entry name" value="Pkinase"/>
    <property type="match status" value="1"/>
</dbReference>
<keyword evidence="2" id="KW-0723">Serine/threonine-protein kinase</keyword>
<dbReference type="PROSITE" id="PS00108">
    <property type="entry name" value="PROTEIN_KINASE_ST"/>
    <property type="match status" value="1"/>
</dbReference>
<keyword evidence="3" id="KW-0808">Transferase</keyword>
<evidence type="ECO:0000313" key="12">
    <source>
        <dbReference type="Proteomes" id="UP000015464"/>
    </source>
</evidence>
<keyword evidence="4" id="KW-0547">Nucleotide-binding</keyword>
<evidence type="ECO:0000256" key="8">
    <source>
        <dbReference type="ARBA" id="ARBA00048679"/>
    </source>
</evidence>
<evidence type="ECO:0000256" key="3">
    <source>
        <dbReference type="ARBA" id="ARBA00022679"/>
    </source>
</evidence>
<feature type="domain" description="Protein kinase" evidence="10">
    <location>
        <begin position="273"/>
        <end position="537"/>
    </location>
</feature>
<dbReference type="GO" id="GO:0005524">
    <property type="term" value="F:ATP binding"/>
    <property type="evidence" value="ECO:0007669"/>
    <property type="project" value="UniProtKB-KW"/>
</dbReference>
<organism evidence="11 12">
    <name type="scientific">Schizosaccharomyces cryophilus (strain OY26 / ATCC MYA-4695 / CBS 11777 / NBRC 106824 / NRRL Y48691)</name>
    <name type="common">Fission yeast</name>
    <dbReference type="NCBI Taxonomy" id="653667"/>
    <lineage>
        <taxon>Eukaryota</taxon>
        <taxon>Fungi</taxon>
        <taxon>Dikarya</taxon>
        <taxon>Ascomycota</taxon>
        <taxon>Taphrinomycotina</taxon>
        <taxon>Schizosaccharomycetes</taxon>
        <taxon>Schizosaccharomycetales</taxon>
        <taxon>Schizosaccharomycetaceae</taxon>
        <taxon>Schizosaccharomyces</taxon>
    </lineage>
</organism>
<protein>
    <recommendedName>
        <fullName evidence="1">non-specific serine/threonine protein kinase</fullName>
        <ecNumber evidence="1">2.7.11.1</ecNumber>
    </recommendedName>
</protein>
<comment type="catalytic activity">
    <reaction evidence="8">
        <text>L-seryl-[protein] + ATP = O-phospho-L-seryl-[protein] + ADP + H(+)</text>
        <dbReference type="Rhea" id="RHEA:17989"/>
        <dbReference type="Rhea" id="RHEA-COMP:9863"/>
        <dbReference type="Rhea" id="RHEA-COMP:11604"/>
        <dbReference type="ChEBI" id="CHEBI:15378"/>
        <dbReference type="ChEBI" id="CHEBI:29999"/>
        <dbReference type="ChEBI" id="CHEBI:30616"/>
        <dbReference type="ChEBI" id="CHEBI:83421"/>
        <dbReference type="ChEBI" id="CHEBI:456216"/>
        <dbReference type="EC" id="2.7.11.1"/>
    </reaction>
</comment>
<keyword evidence="5 11" id="KW-0418">Kinase</keyword>
<evidence type="ECO:0000256" key="7">
    <source>
        <dbReference type="ARBA" id="ARBA00047899"/>
    </source>
</evidence>
<dbReference type="PANTHER" id="PTHR24343">
    <property type="entry name" value="SERINE/THREONINE KINASE"/>
    <property type="match status" value="1"/>
</dbReference>
<dbReference type="Gene3D" id="1.10.510.10">
    <property type="entry name" value="Transferase(Phosphotransferase) domain 1"/>
    <property type="match status" value="1"/>
</dbReference>
<dbReference type="AlphaFoldDB" id="S9W8E1"/>
<evidence type="ECO:0000256" key="6">
    <source>
        <dbReference type="ARBA" id="ARBA00022840"/>
    </source>
</evidence>
<proteinExistence type="predicted"/>
<dbReference type="HOGENOM" id="CLU_500735_0_0_1"/>
<dbReference type="OrthoDB" id="6513151at2759"/>
<dbReference type="InterPro" id="IPR011009">
    <property type="entry name" value="Kinase-like_dom_sf"/>
</dbReference>
<dbReference type="GO" id="GO:0005829">
    <property type="term" value="C:cytosol"/>
    <property type="evidence" value="ECO:0007669"/>
    <property type="project" value="TreeGrafter"/>
</dbReference>
<evidence type="ECO:0000256" key="2">
    <source>
        <dbReference type="ARBA" id="ARBA00022527"/>
    </source>
</evidence>
<evidence type="ECO:0000256" key="9">
    <source>
        <dbReference type="SAM" id="MobiDB-lite"/>
    </source>
</evidence>